<evidence type="ECO:0000313" key="2">
    <source>
        <dbReference type="Proteomes" id="UP000663852"/>
    </source>
</evidence>
<dbReference type="EMBL" id="CAJNOJ010000077">
    <property type="protein sequence ID" value="CAF1048755.1"/>
    <property type="molecule type" value="Genomic_DNA"/>
</dbReference>
<dbReference type="Proteomes" id="UP000663852">
    <property type="component" value="Unassembled WGS sequence"/>
</dbReference>
<proteinExistence type="predicted"/>
<evidence type="ECO:0000313" key="1">
    <source>
        <dbReference type="EMBL" id="CAF1048755.1"/>
    </source>
</evidence>
<sequence length="76" mass="9025">MCTYERTISDSISCRFEIYKQLPTAITVIIDEQDNRPLFNILCYMFHAHLAIRRPNRLSLDRNAQLHRDSKNTDQI</sequence>
<protein>
    <submittedName>
        <fullName evidence="1">Uncharacterized protein</fullName>
    </submittedName>
</protein>
<gene>
    <name evidence="1" type="ORF">EDS130_LOCUS17315</name>
</gene>
<reference evidence="1" key="1">
    <citation type="submission" date="2021-02" db="EMBL/GenBank/DDBJ databases">
        <authorList>
            <person name="Nowell W R."/>
        </authorList>
    </citation>
    <scope>NUCLEOTIDE SEQUENCE</scope>
</reference>
<accession>A0A814KBD6</accession>
<dbReference type="AlphaFoldDB" id="A0A814KBD6"/>
<organism evidence="1 2">
    <name type="scientific">Adineta ricciae</name>
    <name type="common">Rotifer</name>
    <dbReference type="NCBI Taxonomy" id="249248"/>
    <lineage>
        <taxon>Eukaryota</taxon>
        <taxon>Metazoa</taxon>
        <taxon>Spiralia</taxon>
        <taxon>Gnathifera</taxon>
        <taxon>Rotifera</taxon>
        <taxon>Eurotatoria</taxon>
        <taxon>Bdelloidea</taxon>
        <taxon>Adinetida</taxon>
        <taxon>Adinetidae</taxon>
        <taxon>Adineta</taxon>
    </lineage>
</organism>
<comment type="caution">
    <text evidence="1">The sequence shown here is derived from an EMBL/GenBank/DDBJ whole genome shotgun (WGS) entry which is preliminary data.</text>
</comment>
<name>A0A814KBD6_ADIRI</name>